<dbReference type="VEuPathDB" id="VectorBase:HLOH_060471"/>
<comment type="caution">
    <text evidence="2">The sequence shown here is derived from an EMBL/GenBank/DDBJ whole genome shotgun (WGS) entry which is preliminary data.</text>
</comment>
<organism evidence="2 3">
    <name type="scientific">Haemaphysalis longicornis</name>
    <name type="common">Bush tick</name>
    <dbReference type="NCBI Taxonomy" id="44386"/>
    <lineage>
        <taxon>Eukaryota</taxon>
        <taxon>Metazoa</taxon>
        <taxon>Ecdysozoa</taxon>
        <taxon>Arthropoda</taxon>
        <taxon>Chelicerata</taxon>
        <taxon>Arachnida</taxon>
        <taxon>Acari</taxon>
        <taxon>Parasitiformes</taxon>
        <taxon>Ixodida</taxon>
        <taxon>Ixodoidea</taxon>
        <taxon>Ixodidae</taxon>
        <taxon>Haemaphysalinae</taxon>
        <taxon>Haemaphysalis</taxon>
    </lineage>
</organism>
<keyword evidence="3" id="KW-1185">Reference proteome</keyword>
<sequence length="117" mass="12810">MGNDSTTVLLTFLGPKLPHYVWLYEAEYRCTLHKKIVAEHEIATGAAYETRPQTTPAWPSARCVGEIPSRVPKAETAAALATDSVDSRPDPKPWAEGPVGNAKQGWEKQLQTSHNGL</sequence>
<evidence type="ECO:0000313" key="2">
    <source>
        <dbReference type="EMBL" id="KAH9375459.1"/>
    </source>
</evidence>
<reference evidence="2 3" key="1">
    <citation type="journal article" date="2020" name="Cell">
        <title>Large-Scale Comparative Analyses of Tick Genomes Elucidate Their Genetic Diversity and Vector Capacities.</title>
        <authorList>
            <consortium name="Tick Genome and Microbiome Consortium (TIGMIC)"/>
            <person name="Jia N."/>
            <person name="Wang J."/>
            <person name="Shi W."/>
            <person name="Du L."/>
            <person name="Sun Y."/>
            <person name="Zhan W."/>
            <person name="Jiang J.F."/>
            <person name="Wang Q."/>
            <person name="Zhang B."/>
            <person name="Ji P."/>
            <person name="Bell-Sakyi L."/>
            <person name="Cui X.M."/>
            <person name="Yuan T.T."/>
            <person name="Jiang B.G."/>
            <person name="Yang W.F."/>
            <person name="Lam T.T."/>
            <person name="Chang Q.C."/>
            <person name="Ding S.J."/>
            <person name="Wang X.J."/>
            <person name="Zhu J.G."/>
            <person name="Ruan X.D."/>
            <person name="Zhao L."/>
            <person name="Wei J.T."/>
            <person name="Ye R.Z."/>
            <person name="Que T.C."/>
            <person name="Du C.H."/>
            <person name="Zhou Y.H."/>
            <person name="Cheng J.X."/>
            <person name="Dai P.F."/>
            <person name="Guo W.B."/>
            <person name="Han X.H."/>
            <person name="Huang E.J."/>
            <person name="Li L.F."/>
            <person name="Wei W."/>
            <person name="Gao Y.C."/>
            <person name="Liu J.Z."/>
            <person name="Shao H.Z."/>
            <person name="Wang X."/>
            <person name="Wang C.C."/>
            <person name="Yang T.C."/>
            <person name="Huo Q.B."/>
            <person name="Li W."/>
            <person name="Chen H.Y."/>
            <person name="Chen S.E."/>
            <person name="Zhou L.G."/>
            <person name="Ni X.B."/>
            <person name="Tian J.H."/>
            <person name="Sheng Y."/>
            <person name="Liu T."/>
            <person name="Pan Y.S."/>
            <person name="Xia L.Y."/>
            <person name="Li J."/>
            <person name="Zhao F."/>
            <person name="Cao W.C."/>
        </authorList>
    </citation>
    <scope>NUCLEOTIDE SEQUENCE [LARGE SCALE GENOMIC DNA]</scope>
    <source>
        <strain evidence="2">HaeL-2018</strain>
    </source>
</reference>
<dbReference type="EMBL" id="JABSTR010000007">
    <property type="protein sequence ID" value="KAH9375459.1"/>
    <property type="molecule type" value="Genomic_DNA"/>
</dbReference>
<accession>A0A9J6GJI4</accession>
<protein>
    <submittedName>
        <fullName evidence="2">Uncharacterized protein</fullName>
    </submittedName>
</protein>
<gene>
    <name evidence="2" type="ORF">HPB48_015434</name>
</gene>
<name>A0A9J6GJI4_HAELO</name>
<evidence type="ECO:0000313" key="3">
    <source>
        <dbReference type="Proteomes" id="UP000821853"/>
    </source>
</evidence>
<dbReference type="OrthoDB" id="3039988at2759"/>
<proteinExistence type="predicted"/>
<evidence type="ECO:0000256" key="1">
    <source>
        <dbReference type="SAM" id="MobiDB-lite"/>
    </source>
</evidence>
<dbReference type="Proteomes" id="UP000821853">
    <property type="component" value="Chromosome 5"/>
</dbReference>
<feature type="region of interest" description="Disordered" evidence="1">
    <location>
        <begin position="76"/>
        <end position="117"/>
    </location>
</feature>
<dbReference type="AlphaFoldDB" id="A0A9J6GJI4"/>